<accession>A0ABN2LN87</accession>
<sequence>MGSASRAALAAARGELSPVLGAGVGAELLGAAAELDRTPALLKALGDASASAAAKGQLVDRVFASVSGGARGVLRAAAAGTWSDSGEFVEGIEELGIRAEANASSSLSDELLAAASVVESSHELELKLGDKLGDPAAKVALATRLFGGKLSAAALGIVTHLVANPRGRRVNAALRAAADVAADQGGNALATVTVAAPLAPAQQERLAVLLEQSAGRPVRITTVLDPELVGGVRVQLGDNVIDGSVRARLEDLRLRLAG</sequence>
<evidence type="ECO:0000256" key="1">
    <source>
        <dbReference type="ARBA" id="ARBA00004370"/>
    </source>
</evidence>
<evidence type="ECO:0000256" key="7">
    <source>
        <dbReference type="ARBA" id="ARBA00023310"/>
    </source>
</evidence>
<keyword evidence="8" id="KW-1003">Cell membrane</keyword>
<comment type="function">
    <text evidence="8">F(1)F(0) ATP synthase produces ATP from ADP in the presence of a proton or sodium gradient. F-type ATPases consist of two structural domains, F(1) containing the extramembraneous catalytic core and F(0) containing the membrane proton channel, linked together by a central stalk and a peripheral stalk. During catalysis, ATP synthesis in the catalytic domain of F(1) is coupled via a rotary mechanism of the central stalk subunits to proton translocation.</text>
</comment>
<proteinExistence type="inferred from homology"/>
<dbReference type="RefSeq" id="WP_046454614.1">
    <property type="nucleotide sequence ID" value="NZ_BAAAOB010000003.1"/>
</dbReference>
<comment type="function">
    <text evidence="8">This protein is part of the stalk that links CF(0) to CF(1). It either transmits conformational changes from CF(0) to CF(1) or is implicated in proton conduction.</text>
</comment>
<dbReference type="NCBIfam" id="TIGR01145">
    <property type="entry name" value="ATP_synt_delta"/>
    <property type="match status" value="1"/>
</dbReference>
<dbReference type="Pfam" id="PF00213">
    <property type="entry name" value="OSCP"/>
    <property type="match status" value="1"/>
</dbReference>
<keyword evidence="5 8" id="KW-0472">Membrane</keyword>
<name>A0ABN2LN87_9MICO</name>
<protein>
    <recommendedName>
        <fullName evidence="8">ATP synthase subunit delta</fullName>
    </recommendedName>
    <alternativeName>
        <fullName evidence="8">ATP synthase F(1) sector subunit delta</fullName>
    </alternativeName>
    <alternativeName>
        <fullName evidence="8">F-type ATPase subunit delta</fullName>
        <shortName evidence="8">F-ATPase subunit delta</shortName>
    </alternativeName>
</protein>
<evidence type="ECO:0000256" key="4">
    <source>
        <dbReference type="ARBA" id="ARBA00023065"/>
    </source>
</evidence>
<dbReference type="PANTHER" id="PTHR11910">
    <property type="entry name" value="ATP SYNTHASE DELTA CHAIN"/>
    <property type="match status" value="1"/>
</dbReference>
<keyword evidence="10" id="KW-1185">Reference proteome</keyword>
<evidence type="ECO:0000256" key="6">
    <source>
        <dbReference type="ARBA" id="ARBA00023196"/>
    </source>
</evidence>
<keyword evidence="4 8" id="KW-0406">Ion transport</keyword>
<organism evidence="9 10">
    <name type="scientific">Leucobacter iarius</name>
    <dbReference type="NCBI Taxonomy" id="333963"/>
    <lineage>
        <taxon>Bacteria</taxon>
        <taxon>Bacillati</taxon>
        <taxon>Actinomycetota</taxon>
        <taxon>Actinomycetes</taxon>
        <taxon>Micrococcales</taxon>
        <taxon>Microbacteriaceae</taxon>
        <taxon>Leucobacter</taxon>
    </lineage>
</organism>
<evidence type="ECO:0000313" key="9">
    <source>
        <dbReference type="EMBL" id="GAA1794545.1"/>
    </source>
</evidence>
<evidence type="ECO:0000256" key="2">
    <source>
        <dbReference type="ARBA" id="ARBA00022448"/>
    </source>
</evidence>
<dbReference type="InterPro" id="IPR000711">
    <property type="entry name" value="ATPase_OSCP/dsu"/>
</dbReference>
<dbReference type="EMBL" id="BAAAOB010000003">
    <property type="protein sequence ID" value="GAA1794545.1"/>
    <property type="molecule type" value="Genomic_DNA"/>
</dbReference>
<dbReference type="NCBIfam" id="NF009967">
    <property type="entry name" value="PRK13430.1"/>
    <property type="match status" value="1"/>
</dbReference>
<gene>
    <name evidence="8" type="primary">atpH</name>
    <name evidence="9" type="ORF">GCM10009768_24550</name>
</gene>
<dbReference type="InterPro" id="IPR020781">
    <property type="entry name" value="ATPase_OSCP/d_CS"/>
</dbReference>
<comment type="subcellular location">
    <subcellularLocation>
        <location evidence="8">Cell membrane</location>
        <topology evidence="8">Peripheral membrane protein</topology>
    </subcellularLocation>
    <subcellularLocation>
        <location evidence="1">Membrane</location>
    </subcellularLocation>
</comment>
<evidence type="ECO:0000256" key="5">
    <source>
        <dbReference type="ARBA" id="ARBA00023136"/>
    </source>
</evidence>
<evidence type="ECO:0000256" key="3">
    <source>
        <dbReference type="ARBA" id="ARBA00022781"/>
    </source>
</evidence>
<comment type="caution">
    <text evidence="9">The sequence shown here is derived from an EMBL/GenBank/DDBJ whole genome shotgun (WGS) entry which is preliminary data.</text>
</comment>
<keyword evidence="2 8" id="KW-0813">Transport</keyword>
<comment type="similarity">
    <text evidence="8">Belongs to the ATPase delta chain family.</text>
</comment>
<evidence type="ECO:0000256" key="8">
    <source>
        <dbReference type="HAMAP-Rule" id="MF_01416"/>
    </source>
</evidence>
<dbReference type="Proteomes" id="UP001500851">
    <property type="component" value="Unassembled WGS sequence"/>
</dbReference>
<evidence type="ECO:0000313" key="10">
    <source>
        <dbReference type="Proteomes" id="UP001500851"/>
    </source>
</evidence>
<dbReference type="PROSITE" id="PS00389">
    <property type="entry name" value="ATPASE_DELTA"/>
    <property type="match status" value="1"/>
</dbReference>
<keyword evidence="3 8" id="KW-0375">Hydrogen ion transport</keyword>
<dbReference type="PRINTS" id="PR00125">
    <property type="entry name" value="ATPASEDELTA"/>
</dbReference>
<reference evidence="9 10" key="1">
    <citation type="journal article" date="2019" name="Int. J. Syst. Evol. Microbiol.">
        <title>The Global Catalogue of Microorganisms (GCM) 10K type strain sequencing project: providing services to taxonomists for standard genome sequencing and annotation.</title>
        <authorList>
            <consortium name="The Broad Institute Genomics Platform"/>
            <consortium name="The Broad Institute Genome Sequencing Center for Infectious Disease"/>
            <person name="Wu L."/>
            <person name="Ma J."/>
        </authorList>
    </citation>
    <scope>NUCLEOTIDE SEQUENCE [LARGE SCALE GENOMIC DNA]</scope>
    <source>
        <strain evidence="9 10">JCM 14736</strain>
    </source>
</reference>
<keyword evidence="6 8" id="KW-0139">CF(1)</keyword>
<keyword evidence="7 8" id="KW-0066">ATP synthesis</keyword>
<dbReference type="HAMAP" id="MF_01416">
    <property type="entry name" value="ATP_synth_delta_bact"/>
    <property type="match status" value="1"/>
</dbReference>